<feature type="domain" description="Restriction system protein Mrr-like N-terminal" evidence="2">
    <location>
        <begin position="6"/>
        <end position="90"/>
    </location>
</feature>
<dbReference type="GO" id="GO:0009307">
    <property type="term" value="P:DNA restriction-modification system"/>
    <property type="evidence" value="ECO:0007669"/>
    <property type="project" value="InterPro"/>
</dbReference>
<evidence type="ECO:0000259" key="2">
    <source>
        <dbReference type="Pfam" id="PF14338"/>
    </source>
</evidence>
<dbReference type="GO" id="GO:0003677">
    <property type="term" value="F:DNA binding"/>
    <property type="evidence" value="ECO:0007669"/>
    <property type="project" value="InterPro"/>
</dbReference>
<protein>
    <submittedName>
        <fullName evidence="3">Restriction endonuclease</fullName>
    </submittedName>
</protein>
<keyword evidence="4" id="KW-1185">Reference proteome</keyword>
<dbReference type="SUPFAM" id="SSF52980">
    <property type="entry name" value="Restriction endonuclease-like"/>
    <property type="match status" value="1"/>
</dbReference>
<accession>A0A6I4VZA3</accession>
<dbReference type="InterPro" id="IPR011335">
    <property type="entry name" value="Restrct_endonuc-II-like"/>
</dbReference>
<evidence type="ECO:0000313" key="3">
    <source>
        <dbReference type="EMBL" id="MXQ55265.1"/>
    </source>
</evidence>
<name>A0A6I4VZA3_9BACL</name>
<evidence type="ECO:0000259" key="1">
    <source>
        <dbReference type="Pfam" id="PF04471"/>
    </source>
</evidence>
<dbReference type="Pfam" id="PF04471">
    <property type="entry name" value="Mrr_cat"/>
    <property type="match status" value="1"/>
</dbReference>
<dbReference type="GO" id="GO:0015666">
    <property type="term" value="F:restriction endodeoxyribonuclease activity"/>
    <property type="evidence" value="ECO:0007669"/>
    <property type="project" value="TreeGrafter"/>
</dbReference>
<dbReference type="InterPro" id="IPR025745">
    <property type="entry name" value="Mrr-like_N_dom"/>
</dbReference>
<proteinExistence type="predicted"/>
<dbReference type="Proteomes" id="UP000430692">
    <property type="component" value="Unassembled WGS sequence"/>
</dbReference>
<dbReference type="Gene3D" id="3.40.1350.10">
    <property type="match status" value="1"/>
</dbReference>
<keyword evidence="3" id="KW-0378">Hydrolase</keyword>
<sequence length="298" mass="34442">MAIPKFEDIFLPFLRTLSNQKIHTLKEVREKLAKRFRLTPEEREEQVSSGSRRFDNRVAWTKAHLIKATLIDSPDRGRIQITKRGLDLLAERPRKLNTKILKERYSEYAEFRRQIRTSEEEILVETEESNTPEEALETGYKQLRKALQQDLLDKIKECSPYFFEKLVVDLLVAMGYGGAHEEKLGLSRDGGIDGMIKEDKLGLDVIYIQAKRWSNPVGRPDLQAFAGSILGRSAQKGVFITTSRFTKDAVDYVKHLNQKIILIDGDQLTEYMIDFNVGVHETARYVVKKIDTDYFLDE</sequence>
<dbReference type="EMBL" id="WUUL01000013">
    <property type="protein sequence ID" value="MXQ55265.1"/>
    <property type="molecule type" value="Genomic_DNA"/>
</dbReference>
<dbReference type="AlphaFoldDB" id="A0A6I4VZA3"/>
<keyword evidence="3" id="KW-0255">Endonuclease</keyword>
<dbReference type="PANTHER" id="PTHR30015">
    <property type="entry name" value="MRR RESTRICTION SYSTEM PROTEIN"/>
    <property type="match status" value="1"/>
</dbReference>
<reference evidence="3 4" key="1">
    <citation type="submission" date="2019-12" db="EMBL/GenBank/DDBJ databases">
        <title>Whole-genome analyses of novel actinobacteria.</title>
        <authorList>
            <person name="Sahin N."/>
            <person name="Saygin H."/>
        </authorList>
    </citation>
    <scope>NUCLEOTIDE SEQUENCE [LARGE SCALE GENOMIC DNA]</scope>
    <source>
        <strain evidence="3 4">KC615</strain>
    </source>
</reference>
<gene>
    <name evidence="3" type="ORF">GSM42_16400</name>
</gene>
<keyword evidence="3" id="KW-0540">Nuclease</keyword>
<dbReference type="InterPro" id="IPR011856">
    <property type="entry name" value="tRNA_endonuc-like_dom_sf"/>
</dbReference>
<dbReference type="InterPro" id="IPR052906">
    <property type="entry name" value="Type_IV_Methyl-Rstrct_Enzyme"/>
</dbReference>
<dbReference type="PANTHER" id="PTHR30015:SF7">
    <property type="entry name" value="TYPE IV METHYL-DIRECTED RESTRICTION ENZYME ECOKMRR"/>
    <property type="match status" value="1"/>
</dbReference>
<dbReference type="Pfam" id="PF14338">
    <property type="entry name" value="Mrr_N"/>
    <property type="match status" value="1"/>
</dbReference>
<feature type="domain" description="Restriction endonuclease type IV Mrr" evidence="1">
    <location>
        <begin position="155"/>
        <end position="272"/>
    </location>
</feature>
<dbReference type="InterPro" id="IPR007560">
    <property type="entry name" value="Restrct_endonuc_IV_Mrr"/>
</dbReference>
<organism evidence="3 4">
    <name type="scientific">Shimazuella alba</name>
    <dbReference type="NCBI Taxonomy" id="2690964"/>
    <lineage>
        <taxon>Bacteria</taxon>
        <taxon>Bacillati</taxon>
        <taxon>Bacillota</taxon>
        <taxon>Bacilli</taxon>
        <taxon>Bacillales</taxon>
        <taxon>Thermoactinomycetaceae</taxon>
        <taxon>Shimazuella</taxon>
    </lineage>
</organism>
<evidence type="ECO:0000313" key="4">
    <source>
        <dbReference type="Proteomes" id="UP000430692"/>
    </source>
</evidence>
<comment type="caution">
    <text evidence="3">The sequence shown here is derived from an EMBL/GenBank/DDBJ whole genome shotgun (WGS) entry which is preliminary data.</text>
</comment>